<accession>A0ABW3KJZ2</accession>
<gene>
    <name evidence="1" type="ORF">ACFQ1C_10035</name>
</gene>
<comment type="caution">
    <text evidence="1">The sequence shown here is derived from an EMBL/GenBank/DDBJ whole genome shotgun (WGS) entry which is preliminary data.</text>
</comment>
<proteinExistence type="predicted"/>
<keyword evidence="2" id="KW-1185">Reference proteome</keyword>
<organism evidence="1 2">
    <name type="scientific">Oceanisphaera ostreae</name>
    <dbReference type="NCBI Taxonomy" id="914151"/>
    <lineage>
        <taxon>Bacteria</taxon>
        <taxon>Pseudomonadati</taxon>
        <taxon>Pseudomonadota</taxon>
        <taxon>Gammaproteobacteria</taxon>
        <taxon>Aeromonadales</taxon>
        <taxon>Aeromonadaceae</taxon>
        <taxon>Oceanisphaera</taxon>
    </lineage>
</organism>
<dbReference type="EMBL" id="JBHTJS010000036">
    <property type="protein sequence ID" value="MFD1008491.1"/>
    <property type="molecule type" value="Genomic_DNA"/>
</dbReference>
<dbReference type="Proteomes" id="UP001597048">
    <property type="component" value="Unassembled WGS sequence"/>
</dbReference>
<dbReference type="InterPro" id="IPR036237">
    <property type="entry name" value="Xyl_isomerase-like_sf"/>
</dbReference>
<name>A0ABW3KJZ2_9GAMM</name>
<keyword evidence="1" id="KW-0413">Isomerase</keyword>
<evidence type="ECO:0000313" key="1">
    <source>
        <dbReference type="EMBL" id="MFD1008491.1"/>
    </source>
</evidence>
<dbReference type="Gene3D" id="3.20.20.150">
    <property type="entry name" value="Divalent-metal-dependent TIM barrel enzymes"/>
    <property type="match status" value="1"/>
</dbReference>
<dbReference type="RefSeq" id="WP_379558472.1">
    <property type="nucleotide sequence ID" value="NZ_JBHTJS010000036.1"/>
</dbReference>
<evidence type="ECO:0000313" key="2">
    <source>
        <dbReference type="Proteomes" id="UP001597048"/>
    </source>
</evidence>
<sequence>MQSLLVFQSLWAMERRHTDGYERPLEDNLKMIKNAGFDGVSYSYENRKVVEQVSSFIADNNMSAEAMCYPRSIDDLKPILDNAAEFGARHVTLQADIRPYTLQECIPIIEGWKRLEDEYNIPVYIETHRNRMTTDLYFTLHLLEAFPSLKFTADLSHYLVGREFMWPVSEEDHSYIYKILDNSLSFHGRVASREQIQIEISFPHHKKWVDLFMMWWSYGFKSWKSRADKNDSLIFTCEIGPNPYAITGPDGNDLTDRWEDSLIMKRMVKHLWDTLDC</sequence>
<dbReference type="SUPFAM" id="SSF51658">
    <property type="entry name" value="Xylose isomerase-like"/>
    <property type="match status" value="1"/>
</dbReference>
<reference evidence="2" key="1">
    <citation type="journal article" date="2019" name="Int. J. Syst. Evol. Microbiol.">
        <title>The Global Catalogue of Microorganisms (GCM) 10K type strain sequencing project: providing services to taxonomists for standard genome sequencing and annotation.</title>
        <authorList>
            <consortium name="The Broad Institute Genomics Platform"/>
            <consortium name="The Broad Institute Genome Sequencing Center for Infectious Disease"/>
            <person name="Wu L."/>
            <person name="Ma J."/>
        </authorList>
    </citation>
    <scope>NUCLEOTIDE SEQUENCE [LARGE SCALE GENOMIC DNA]</scope>
    <source>
        <strain evidence="2">CCUG 60525</strain>
    </source>
</reference>
<protein>
    <submittedName>
        <fullName evidence="1">Sugar phosphate isomerase/epimerase family protein</fullName>
    </submittedName>
</protein>
<dbReference type="GO" id="GO:0016853">
    <property type="term" value="F:isomerase activity"/>
    <property type="evidence" value="ECO:0007669"/>
    <property type="project" value="UniProtKB-KW"/>
</dbReference>